<feature type="non-terminal residue" evidence="1">
    <location>
        <position position="28"/>
    </location>
</feature>
<accession>A0A382LFQ2</accession>
<evidence type="ECO:0000313" key="1">
    <source>
        <dbReference type="EMBL" id="SVC34705.1"/>
    </source>
</evidence>
<name>A0A382LFQ2_9ZZZZ</name>
<proteinExistence type="predicted"/>
<protein>
    <submittedName>
        <fullName evidence="1">Uncharacterized protein</fullName>
    </submittedName>
</protein>
<gene>
    <name evidence="1" type="ORF">METZ01_LOCUS287559</name>
</gene>
<reference evidence="1" key="1">
    <citation type="submission" date="2018-05" db="EMBL/GenBank/DDBJ databases">
        <authorList>
            <person name="Lanie J.A."/>
            <person name="Ng W.-L."/>
            <person name="Kazmierczak K.M."/>
            <person name="Andrzejewski T.M."/>
            <person name="Davidsen T.M."/>
            <person name="Wayne K.J."/>
            <person name="Tettelin H."/>
            <person name="Glass J.I."/>
            <person name="Rusch D."/>
            <person name="Podicherti R."/>
            <person name="Tsui H.-C.T."/>
            <person name="Winkler M.E."/>
        </authorList>
    </citation>
    <scope>NUCLEOTIDE SEQUENCE</scope>
</reference>
<dbReference type="EMBL" id="UINC01086338">
    <property type="protein sequence ID" value="SVC34705.1"/>
    <property type="molecule type" value="Genomic_DNA"/>
</dbReference>
<dbReference type="AlphaFoldDB" id="A0A382LFQ2"/>
<organism evidence="1">
    <name type="scientific">marine metagenome</name>
    <dbReference type="NCBI Taxonomy" id="408172"/>
    <lineage>
        <taxon>unclassified sequences</taxon>
        <taxon>metagenomes</taxon>
        <taxon>ecological metagenomes</taxon>
    </lineage>
</organism>
<sequence length="28" mass="3366">MFVNYIACIRKFYYFVLFGLGLMTNKRG</sequence>